<dbReference type="PANTHER" id="PTHR43798">
    <property type="entry name" value="MONOACYLGLYCEROL LIPASE"/>
    <property type="match status" value="1"/>
</dbReference>
<protein>
    <submittedName>
        <fullName evidence="2">Alpha/beta fold hydrolase</fullName>
    </submittedName>
</protein>
<sequence>MVLFHGHTFDTQQWDKNIEELPQNHRVIRNDMRGYGKSEMAEEGSHFLHATDLNKLLDSLRIEKPHIVGLSLGAIVATDFMALYPERD</sequence>
<keyword evidence="2" id="KW-0378">Hydrolase</keyword>
<evidence type="ECO:0000313" key="2">
    <source>
        <dbReference type="EMBL" id="MFB9213446.1"/>
    </source>
</evidence>
<keyword evidence="3" id="KW-1185">Reference proteome</keyword>
<dbReference type="InterPro" id="IPR000073">
    <property type="entry name" value="AB_hydrolase_1"/>
</dbReference>
<dbReference type="PANTHER" id="PTHR43798:SF33">
    <property type="entry name" value="HYDROLASE, PUTATIVE (AFU_ORTHOLOGUE AFUA_2G14860)-RELATED"/>
    <property type="match status" value="1"/>
</dbReference>
<comment type="caution">
    <text evidence="2">The sequence shown here is derived from an EMBL/GenBank/DDBJ whole genome shotgun (WGS) entry which is preliminary data.</text>
</comment>
<dbReference type="Proteomes" id="UP001589654">
    <property type="component" value="Unassembled WGS sequence"/>
</dbReference>
<dbReference type="SUPFAM" id="SSF53474">
    <property type="entry name" value="alpha/beta-Hydrolases"/>
    <property type="match status" value="1"/>
</dbReference>
<gene>
    <name evidence="2" type="ORF">ACFFUR_16640</name>
</gene>
<evidence type="ECO:0000259" key="1">
    <source>
        <dbReference type="Pfam" id="PF00561"/>
    </source>
</evidence>
<feature type="domain" description="AB hydrolase-1" evidence="1">
    <location>
        <begin position="1"/>
        <end position="87"/>
    </location>
</feature>
<proteinExistence type="predicted"/>
<reference evidence="2 3" key="1">
    <citation type="submission" date="2024-09" db="EMBL/GenBank/DDBJ databases">
        <authorList>
            <person name="Sun Q."/>
            <person name="Mori K."/>
        </authorList>
    </citation>
    <scope>NUCLEOTIDE SEQUENCE [LARGE SCALE GENOMIC DNA]</scope>
    <source>
        <strain evidence="2 3">CECT 7682</strain>
    </source>
</reference>
<dbReference type="GO" id="GO:0016787">
    <property type="term" value="F:hydrolase activity"/>
    <property type="evidence" value="ECO:0007669"/>
    <property type="project" value="UniProtKB-KW"/>
</dbReference>
<dbReference type="EMBL" id="JBHMEW010000068">
    <property type="protein sequence ID" value="MFB9213446.1"/>
    <property type="molecule type" value="Genomic_DNA"/>
</dbReference>
<dbReference type="InterPro" id="IPR029058">
    <property type="entry name" value="AB_hydrolase_fold"/>
</dbReference>
<dbReference type="RefSeq" id="WP_290249792.1">
    <property type="nucleotide sequence ID" value="NZ_JAUFQT010000002.1"/>
</dbReference>
<dbReference type="Pfam" id="PF00561">
    <property type="entry name" value="Abhydrolase_1"/>
    <property type="match status" value="1"/>
</dbReference>
<name>A0ABV5J9S7_9BACT</name>
<dbReference type="PRINTS" id="PR00111">
    <property type="entry name" value="ABHYDROLASE"/>
</dbReference>
<evidence type="ECO:0000313" key="3">
    <source>
        <dbReference type="Proteomes" id="UP001589654"/>
    </source>
</evidence>
<organism evidence="2 3">
    <name type="scientific">Echinicola jeungdonensis</name>
    <dbReference type="NCBI Taxonomy" id="709343"/>
    <lineage>
        <taxon>Bacteria</taxon>
        <taxon>Pseudomonadati</taxon>
        <taxon>Bacteroidota</taxon>
        <taxon>Cytophagia</taxon>
        <taxon>Cytophagales</taxon>
        <taxon>Cyclobacteriaceae</taxon>
        <taxon>Echinicola</taxon>
    </lineage>
</organism>
<accession>A0ABV5J9S7</accession>
<dbReference type="Gene3D" id="3.40.50.1820">
    <property type="entry name" value="alpha/beta hydrolase"/>
    <property type="match status" value="1"/>
</dbReference>
<dbReference type="InterPro" id="IPR050266">
    <property type="entry name" value="AB_hydrolase_sf"/>
</dbReference>